<dbReference type="Proteomes" id="UP000324897">
    <property type="component" value="Chromosome 1"/>
</dbReference>
<evidence type="ECO:0000313" key="4">
    <source>
        <dbReference type="Proteomes" id="UP000324897"/>
    </source>
</evidence>
<protein>
    <recommendedName>
        <fullName evidence="2">Knottins-like domain-containing protein</fullName>
    </recommendedName>
</protein>
<dbReference type="EMBL" id="RWGY01000011">
    <property type="protein sequence ID" value="TVU31870.1"/>
    <property type="molecule type" value="Genomic_DNA"/>
</dbReference>
<dbReference type="Pfam" id="PF00304">
    <property type="entry name" value="Gamma-thionin"/>
    <property type="match status" value="1"/>
</dbReference>
<organism evidence="3 4">
    <name type="scientific">Eragrostis curvula</name>
    <name type="common">weeping love grass</name>
    <dbReference type="NCBI Taxonomy" id="38414"/>
    <lineage>
        <taxon>Eukaryota</taxon>
        <taxon>Viridiplantae</taxon>
        <taxon>Streptophyta</taxon>
        <taxon>Embryophyta</taxon>
        <taxon>Tracheophyta</taxon>
        <taxon>Spermatophyta</taxon>
        <taxon>Magnoliopsida</taxon>
        <taxon>Liliopsida</taxon>
        <taxon>Poales</taxon>
        <taxon>Poaceae</taxon>
        <taxon>PACMAD clade</taxon>
        <taxon>Chloridoideae</taxon>
        <taxon>Eragrostideae</taxon>
        <taxon>Eragrostidinae</taxon>
        <taxon>Eragrostis</taxon>
    </lineage>
</organism>
<accession>A0A5J9VAH7</accession>
<feature type="domain" description="Knottins-like" evidence="2">
    <location>
        <begin position="37"/>
        <end position="80"/>
    </location>
</feature>
<feature type="signal peptide" evidence="1">
    <location>
        <begin position="1"/>
        <end position="29"/>
    </location>
</feature>
<name>A0A5J9VAH7_9POAL</name>
<dbReference type="Gramene" id="TVU31870">
    <property type="protein sequence ID" value="TVU31870"/>
    <property type="gene ID" value="EJB05_23574"/>
</dbReference>
<evidence type="ECO:0000256" key="1">
    <source>
        <dbReference type="SAM" id="SignalP"/>
    </source>
</evidence>
<evidence type="ECO:0000259" key="2">
    <source>
        <dbReference type="Pfam" id="PF00304"/>
    </source>
</evidence>
<keyword evidence="1" id="KW-0732">Signal</keyword>
<dbReference type="InterPro" id="IPR036574">
    <property type="entry name" value="Scorpion_toxin-like_sf"/>
</dbReference>
<comment type="caution">
    <text evidence="3">The sequence shown here is derived from an EMBL/GenBank/DDBJ whole genome shotgun (WGS) entry which is preliminary data.</text>
</comment>
<sequence length="100" mass="10814">MEHSWRNFSASIVILLLVVMATEMAQVQAKECYSLHLSGRFHWLCLNTDHCSEVCRSEGKGYTGGKCLGWRDRCYCILPCALASAAAPEADQTGGSGGAS</sequence>
<feature type="non-terminal residue" evidence="3">
    <location>
        <position position="100"/>
    </location>
</feature>
<evidence type="ECO:0000313" key="3">
    <source>
        <dbReference type="EMBL" id="TVU31870.1"/>
    </source>
</evidence>
<dbReference type="SUPFAM" id="SSF57095">
    <property type="entry name" value="Scorpion toxin-like"/>
    <property type="match status" value="1"/>
</dbReference>
<reference evidence="3 4" key="1">
    <citation type="journal article" date="2019" name="Sci. Rep.">
        <title>A high-quality genome of Eragrostis curvula grass provides insights into Poaceae evolution and supports new strategies to enhance forage quality.</title>
        <authorList>
            <person name="Carballo J."/>
            <person name="Santos B.A.C.M."/>
            <person name="Zappacosta D."/>
            <person name="Garbus I."/>
            <person name="Selva J.P."/>
            <person name="Gallo C.A."/>
            <person name="Diaz A."/>
            <person name="Albertini E."/>
            <person name="Caccamo M."/>
            <person name="Echenique V."/>
        </authorList>
    </citation>
    <scope>NUCLEOTIDE SEQUENCE [LARGE SCALE GENOMIC DNA]</scope>
    <source>
        <strain evidence="4">cv. Victoria</strain>
        <tissue evidence="3">Leaf</tissue>
    </source>
</reference>
<dbReference type="CDD" id="cd00107">
    <property type="entry name" value="Knot1"/>
    <property type="match status" value="1"/>
</dbReference>
<dbReference type="OrthoDB" id="691674at2759"/>
<keyword evidence="4" id="KW-1185">Reference proteome</keyword>
<dbReference type="Gene3D" id="3.30.30.10">
    <property type="entry name" value="Knottin, scorpion toxin-like"/>
    <property type="match status" value="1"/>
</dbReference>
<dbReference type="AlphaFoldDB" id="A0A5J9VAH7"/>
<proteinExistence type="predicted"/>
<gene>
    <name evidence="3" type="ORF">EJB05_23574</name>
</gene>
<dbReference type="GO" id="GO:0006952">
    <property type="term" value="P:defense response"/>
    <property type="evidence" value="ECO:0007669"/>
    <property type="project" value="InterPro"/>
</dbReference>
<dbReference type="InterPro" id="IPR003614">
    <property type="entry name" value="Knottins"/>
</dbReference>
<feature type="chain" id="PRO_5023935353" description="Knottins-like domain-containing protein" evidence="1">
    <location>
        <begin position="30"/>
        <end position="100"/>
    </location>
</feature>